<comment type="similarity">
    <text evidence="2">Belongs to the NodC/HAS family.</text>
</comment>
<dbReference type="InterPro" id="IPR029044">
    <property type="entry name" value="Nucleotide-diphossugar_trans"/>
</dbReference>
<gene>
    <name evidence="9" type="ORF">A3A04_01920</name>
</gene>
<feature type="transmembrane region" description="Helical" evidence="7">
    <location>
        <begin position="21"/>
        <end position="41"/>
    </location>
</feature>
<comment type="subcellular location">
    <subcellularLocation>
        <location evidence="1">Cell membrane</location>
    </subcellularLocation>
</comment>
<proteinExistence type="inferred from homology"/>
<keyword evidence="7" id="KW-1133">Transmembrane helix</keyword>
<dbReference type="InterPro" id="IPR001173">
    <property type="entry name" value="Glyco_trans_2-like"/>
</dbReference>
<keyword evidence="3" id="KW-1003">Cell membrane</keyword>
<evidence type="ECO:0000256" key="3">
    <source>
        <dbReference type="ARBA" id="ARBA00022475"/>
    </source>
</evidence>
<feature type="transmembrane region" description="Helical" evidence="7">
    <location>
        <begin position="53"/>
        <end position="71"/>
    </location>
</feature>
<keyword evidence="6 7" id="KW-0472">Membrane</keyword>
<evidence type="ECO:0000256" key="6">
    <source>
        <dbReference type="ARBA" id="ARBA00023136"/>
    </source>
</evidence>
<keyword evidence="7" id="KW-0812">Transmembrane</keyword>
<name>A0A1G1ZK74_9BACT</name>
<feature type="transmembrane region" description="Helical" evidence="7">
    <location>
        <begin position="419"/>
        <end position="439"/>
    </location>
</feature>
<dbReference type="GO" id="GO:0050501">
    <property type="term" value="F:hyaluronan synthase activity"/>
    <property type="evidence" value="ECO:0007669"/>
    <property type="project" value="TreeGrafter"/>
</dbReference>
<evidence type="ECO:0000313" key="9">
    <source>
        <dbReference type="EMBL" id="OGY64849.1"/>
    </source>
</evidence>
<dbReference type="CDD" id="cd06423">
    <property type="entry name" value="CESA_like"/>
    <property type="match status" value="1"/>
</dbReference>
<reference evidence="9 10" key="1">
    <citation type="journal article" date="2016" name="Nat. Commun.">
        <title>Thousands of microbial genomes shed light on interconnected biogeochemical processes in an aquifer system.</title>
        <authorList>
            <person name="Anantharaman K."/>
            <person name="Brown C.T."/>
            <person name="Hug L.A."/>
            <person name="Sharon I."/>
            <person name="Castelle C.J."/>
            <person name="Probst A.J."/>
            <person name="Thomas B.C."/>
            <person name="Singh A."/>
            <person name="Wilkins M.J."/>
            <person name="Karaoz U."/>
            <person name="Brodie E.L."/>
            <person name="Williams K.H."/>
            <person name="Hubbard S.S."/>
            <person name="Banfield J.F."/>
        </authorList>
    </citation>
    <scope>NUCLEOTIDE SEQUENCE [LARGE SCALE GENOMIC DNA]</scope>
</reference>
<dbReference type="GO" id="GO:0030213">
    <property type="term" value="P:hyaluronan biosynthetic process"/>
    <property type="evidence" value="ECO:0007669"/>
    <property type="project" value="TreeGrafter"/>
</dbReference>
<dbReference type="Pfam" id="PF00535">
    <property type="entry name" value="Glycos_transf_2"/>
    <property type="match status" value="1"/>
</dbReference>
<dbReference type="STRING" id="1798406.A3A04_01920"/>
<protein>
    <recommendedName>
        <fullName evidence="8">Glycosyltransferase 2-like domain-containing protein</fullName>
    </recommendedName>
</protein>
<dbReference type="EMBL" id="MHJI01000031">
    <property type="protein sequence ID" value="OGY64849.1"/>
    <property type="molecule type" value="Genomic_DNA"/>
</dbReference>
<dbReference type="GO" id="GO:0085029">
    <property type="term" value="P:extracellular matrix assembly"/>
    <property type="evidence" value="ECO:0007669"/>
    <property type="project" value="TreeGrafter"/>
</dbReference>
<feature type="transmembrane region" description="Helical" evidence="7">
    <location>
        <begin position="354"/>
        <end position="374"/>
    </location>
</feature>
<evidence type="ECO:0000259" key="8">
    <source>
        <dbReference type="Pfam" id="PF00535"/>
    </source>
</evidence>
<accession>A0A1G1ZK74</accession>
<dbReference type="PANTHER" id="PTHR22913">
    <property type="entry name" value="HYALURONAN SYNTHASE"/>
    <property type="match status" value="1"/>
</dbReference>
<evidence type="ECO:0000313" key="10">
    <source>
        <dbReference type="Proteomes" id="UP000178517"/>
    </source>
</evidence>
<evidence type="ECO:0000256" key="2">
    <source>
        <dbReference type="ARBA" id="ARBA00006782"/>
    </source>
</evidence>
<evidence type="ECO:0000256" key="5">
    <source>
        <dbReference type="ARBA" id="ARBA00022679"/>
    </source>
</evidence>
<feature type="transmembrane region" description="Helical" evidence="7">
    <location>
        <begin position="386"/>
        <end position="407"/>
    </location>
</feature>
<keyword evidence="5" id="KW-0808">Transferase</keyword>
<dbReference type="Proteomes" id="UP000178517">
    <property type="component" value="Unassembled WGS sequence"/>
</dbReference>
<evidence type="ECO:0000256" key="4">
    <source>
        <dbReference type="ARBA" id="ARBA00022676"/>
    </source>
</evidence>
<comment type="caution">
    <text evidence="9">The sequence shown here is derived from an EMBL/GenBank/DDBJ whole genome shotgun (WGS) entry which is preliminary data.</text>
</comment>
<evidence type="ECO:0000256" key="7">
    <source>
        <dbReference type="SAM" id="Phobius"/>
    </source>
</evidence>
<dbReference type="GO" id="GO:0005886">
    <property type="term" value="C:plasma membrane"/>
    <property type="evidence" value="ECO:0007669"/>
    <property type="project" value="UniProtKB-SubCell"/>
</dbReference>
<dbReference type="Gene3D" id="3.90.550.10">
    <property type="entry name" value="Spore Coat Polysaccharide Biosynthesis Protein SpsA, Chain A"/>
    <property type="match status" value="1"/>
</dbReference>
<keyword evidence="4" id="KW-0328">Glycosyltransferase</keyword>
<evidence type="ECO:0000256" key="1">
    <source>
        <dbReference type="ARBA" id="ARBA00004236"/>
    </source>
</evidence>
<dbReference type="AlphaFoldDB" id="A0A1G1ZK74"/>
<dbReference type="SUPFAM" id="SSF53448">
    <property type="entry name" value="Nucleotide-diphospho-sugar transferases"/>
    <property type="match status" value="1"/>
</dbReference>
<sequence>MHTQELTQFEHLTEERAENSLKYRMMILFLGMIALFLVVVIKSKNINNLNYDPLFVGYTLFVTTFQLSRVLSAMFFKKSLYEVIPEKAEAEKGAIKKSVYEPRVTFVIPCKNEENAIEKTITQCFAADYPKEKIEVIVINDGSTDGTGEVLKMLKKKFESLIVVDWKENKGKRHGMAEGFNRAKGEIIIQLDSDSYIVPEEFRNLISPFENPEIGGVCAHADPENADTNILSKMQAAYYFMSFRILKAAESSHYVVFCLSGCSSAYRKEAVLPIMDTWLNETFLGKPVTWGDDRALTNWVLKRGYKTIYTDEVRARTIVPTTLKQLFKQQVRWKKGWFVNSINAGKFVYKKHPFVAFTYFYPLILVTLLTPVMATKAVYSAFTEEISNTIFYVLGVMLVAAIITLYYRYVARDNKHWGYMFLWAGLNMIVLSFLLYYALLTIQNRKWGTR</sequence>
<feature type="domain" description="Glycosyltransferase 2-like" evidence="8">
    <location>
        <begin position="106"/>
        <end position="271"/>
    </location>
</feature>
<dbReference type="PANTHER" id="PTHR22913:SF12">
    <property type="entry name" value="MANNURONAN SYNTHASE"/>
    <property type="match status" value="1"/>
</dbReference>
<organism evidence="9 10">
    <name type="scientific">Candidatus Harrisonbacteria bacterium RIFCSPLOWO2_01_FULL_40_28</name>
    <dbReference type="NCBI Taxonomy" id="1798406"/>
    <lineage>
        <taxon>Bacteria</taxon>
        <taxon>Candidatus Harrisoniibacteriota</taxon>
    </lineage>
</organism>